<dbReference type="SUPFAM" id="SSF52540">
    <property type="entry name" value="P-loop containing nucleoside triphosphate hydrolases"/>
    <property type="match status" value="1"/>
</dbReference>
<gene>
    <name evidence="11" type="ORF">I9W82_001136</name>
</gene>
<evidence type="ECO:0000256" key="8">
    <source>
        <dbReference type="ARBA" id="ARBA00023288"/>
    </source>
</evidence>
<dbReference type="OrthoDB" id="4031310at2759"/>
<reference evidence="11 12" key="1">
    <citation type="submission" date="2020-12" db="EMBL/GenBank/DDBJ databases">
        <title>Effect of drift, selection, and recombination on the evolution of hybrid genomes in Candida yeast pathogens.</title>
        <authorList>
            <person name="Mixao V."/>
            <person name="Ksiezopolska E."/>
            <person name="Saus E."/>
            <person name="Boekhout T."/>
            <person name="Gacser A."/>
            <person name="Gabaldon T."/>
        </authorList>
    </citation>
    <scope>NUCLEOTIDE SEQUENCE [LARGE SCALE GENOMIC DNA]</scope>
    <source>
        <strain evidence="11 12">BP57</strain>
    </source>
</reference>
<proteinExistence type="inferred from homology"/>
<comment type="similarity">
    <text evidence="2">Belongs to the small GTPase superfamily. Rho family.</text>
</comment>
<dbReference type="InterPro" id="IPR003578">
    <property type="entry name" value="Small_GTPase_Rho"/>
</dbReference>
<dbReference type="SMART" id="SM00175">
    <property type="entry name" value="RAB"/>
    <property type="match status" value="1"/>
</dbReference>
<evidence type="ECO:0000256" key="4">
    <source>
        <dbReference type="ARBA" id="ARBA00022481"/>
    </source>
</evidence>
<dbReference type="InterPro" id="IPR005225">
    <property type="entry name" value="Small_GTP-bd"/>
</dbReference>
<keyword evidence="9" id="KW-0636">Prenylation</keyword>
<dbReference type="GO" id="GO:0005525">
    <property type="term" value="F:GTP binding"/>
    <property type="evidence" value="ECO:0007669"/>
    <property type="project" value="UniProtKB-KW"/>
</dbReference>
<evidence type="ECO:0000256" key="6">
    <source>
        <dbReference type="ARBA" id="ARBA00023134"/>
    </source>
</evidence>
<comment type="subcellular location">
    <subcellularLocation>
        <location evidence="1">Cell membrane</location>
        <topology evidence="1">Lipid-anchor</topology>
        <orientation evidence="1">Cytoplasmic side</orientation>
    </subcellularLocation>
</comment>
<dbReference type="Proteomes" id="UP000669133">
    <property type="component" value="Unassembled WGS sequence"/>
</dbReference>
<evidence type="ECO:0000313" key="11">
    <source>
        <dbReference type="EMBL" id="KAG5422043.1"/>
    </source>
</evidence>
<dbReference type="GO" id="GO:0005886">
    <property type="term" value="C:plasma membrane"/>
    <property type="evidence" value="ECO:0007669"/>
    <property type="project" value="UniProtKB-SubCell"/>
</dbReference>
<keyword evidence="6" id="KW-0342">GTP-binding</keyword>
<dbReference type="PROSITE" id="PS51420">
    <property type="entry name" value="RHO"/>
    <property type="match status" value="1"/>
</dbReference>
<evidence type="ECO:0000256" key="2">
    <source>
        <dbReference type="ARBA" id="ARBA00010142"/>
    </source>
</evidence>
<evidence type="ECO:0000256" key="10">
    <source>
        <dbReference type="SAM" id="MobiDB-lite"/>
    </source>
</evidence>
<dbReference type="GeneID" id="93649765"/>
<dbReference type="SMART" id="SM00174">
    <property type="entry name" value="RHO"/>
    <property type="match status" value="1"/>
</dbReference>
<dbReference type="NCBIfam" id="TIGR00231">
    <property type="entry name" value="small_GTP"/>
    <property type="match status" value="1"/>
</dbReference>
<keyword evidence="4" id="KW-0488">Methylation</keyword>
<evidence type="ECO:0000313" key="12">
    <source>
        <dbReference type="Proteomes" id="UP000669133"/>
    </source>
</evidence>
<feature type="compositionally biased region" description="Polar residues" evidence="10">
    <location>
        <begin position="264"/>
        <end position="282"/>
    </location>
</feature>
<feature type="compositionally biased region" description="Low complexity" evidence="10">
    <location>
        <begin position="248"/>
        <end position="258"/>
    </location>
</feature>
<organism evidence="11 12">
    <name type="scientific">Candida metapsilosis</name>
    <dbReference type="NCBI Taxonomy" id="273372"/>
    <lineage>
        <taxon>Eukaryota</taxon>
        <taxon>Fungi</taxon>
        <taxon>Dikarya</taxon>
        <taxon>Ascomycota</taxon>
        <taxon>Saccharomycotina</taxon>
        <taxon>Pichiomycetes</taxon>
        <taxon>Debaryomycetaceae</taxon>
        <taxon>Candida/Lodderomyces clade</taxon>
        <taxon>Candida</taxon>
    </lineage>
</organism>
<dbReference type="FunFam" id="3.40.50.300:FF:000983">
    <property type="entry name" value="Rho family GTPase"/>
    <property type="match status" value="1"/>
</dbReference>
<dbReference type="RefSeq" id="XP_067551159.1">
    <property type="nucleotide sequence ID" value="XM_067689850.1"/>
</dbReference>
<dbReference type="PROSITE" id="PS51421">
    <property type="entry name" value="RAS"/>
    <property type="match status" value="1"/>
</dbReference>
<accession>A0A8H7ZL99</accession>
<dbReference type="SMART" id="SM00173">
    <property type="entry name" value="RAS"/>
    <property type="match status" value="1"/>
</dbReference>
<keyword evidence="12" id="KW-1185">Reference proteome</keyword>
<comment type="caution">
    <text evidence="11">The sequence shown here is derived from an EMBL/GenBank/DDBJ whole genome shotgun (WGS) entry which is preliminary data.</text>
</comment>
<dbReference type="EMBL" id="JAEOAQ010000001">
    <property type="protein sequence ID" value="KAG5422043.1"/>
    <property type="molecule type" value="Genomic_DNA"/>
</dbReference>
<keyword evidence="8" id="KW-0449">Lipoprotein</keyword>
<feature type="region of interest" description="Disordered" evidence="10">
    <location>
        <begin position="234"/>
        <end position="288"/>
    </location>
</feature>
<evidence type="ECO:0000256" key="5">
    <source>
        <dbReference type="ARBA" id="ARBA00022741"/>
    </source>
</evidence>
<dbReference type="PRINTS" id="PR00449">
    <property type="entry name" value="RASTRNSFRMNG"/>
</dbReference>
<keyword evidence="7" id="KW-0472">Membrane</keyword>
<evidence type="ECO:0000256" key="9">
    <source>
        <dbReference type="ARBA" id="ARBA00023289"/>
    </source>
</evidence>
<dbReference type="PROSITE" id="PS51419">
    <property type="entry name" value="RAB"/>
    <property type="match status" value="1"/>
</dbReference>
<evidence type="ECO:0000256" key="3">
    <source>
        <dbReference type="ARBA" id="ARBA00022475"/>
    </source>
</evidence>
<name>A0A8H7ZL99_9ASCO</name>
<sequence>MSPSKHSSPQFQPSPSFNPYETIQEQQQKQLSDLYQSQSNLRIVTQNDPHIPNYKEIPMSGKKSDYSMKIVVAGDGAVGKTCLLVSYTQNQFPEIYVPTVFENYVTTLSAPNGKSFELALWDTAGQEEYDRLRPLSYRDADLILICFSLDSLTSLQNIKDKWFPEIKHYCPTVPIILVGTKSDLSGNIPPQLPPQIALEIGAITYIECSAKTMFHVRAVFNLALEHFQKEMERQEQYQASNKRRLLRRSNGGSSSGNHGHLRNKSSTSSSRRGHKQNGSLGSSVLIDEPLTEDTYQSNPYGSFNGDSRNNGEFDFINERKKMEKKKCVIL</sequence>
<protein>
    <submittedName>
        <fullName evidence="11">RHO4</fullName>
    </submittedName>
</protein>
<feature type="compositionally biased region" description="Low complexity" evidence="10">
    <location>
        <begin position="1"/>
        <end position="19"/>
    </location>
</feature>
<dbReference type="InterPro" id="IPR001806">
    <property type="entry name" value="Small_GTPase"/>
</dbReference>
<dbReference type="PANTHER" id="PTHR24072">
    <property type="entry name" value="RHO FAMILY GTPASE"/>
    <property type="match status" value="1"/>
</dbReference>
<dbReference type="AlphaFoldDB" id="A0A8H7ZL99"/>
<keyword evidence="5" id="KW-0547">Nucleotide-binding</keyword>
<evidence type="ECO:0000256" key="1">
    <source>
        <dbReference type="ARBA" id="ARBA00004342"/>
    </source>
</evidence>
<dbReference type="InterPro" id="IPR027417">
    <property type="entry name" value="P-loop_NTPase"/>
</dbReference>
<dbReference type="Gene3D" id="3.40.50.300">
    <property type="entry name" value="P-loop containing nucleotide triphosphate hydrolases"/>
    <property type="match status" value="1"/>
</dbReference>
<dbReference type="GO" id="GO:0007264">
    <property type="term" value="P:small GTPase-mediated signal transduction"/>
    <property type="evidence" value="ECO:0007669"/>
    <property type="project" value="InterPro"/>
</dbReference>
<dbReference type="Pfam" id="PF00071">
    <property type="entry name" value="Ras"/>
    <property type="match status" value="1"/>
</dbReference>
<feature type="region of interest" description="Disordered" evidence="10">
    <location>
        <begin position="1"/>
        <end position="25"/>
    </location>
</feature>
<dbReference type="GO" id="GO:0003924">
    <property type="term" value="F:GTPase activity"/>
    <property type="evidence" value="ECO:0007669"/>
    <property type="project" value="InterPro"/>
</dbReference>
<keyword evidence="3" id="KW-1003">Cell membrane</keyword>
<evidence type="ECO:0000256" key="7">
    <source>
        <dbReference type="ARBA" id="ARBA00023136"/>
    </source>
</evidence>